<evidence type="ECO:0000313" key="2">
    <source>
        <dbReference type="EMBL" id="MFC7411750.1"/>
    </source>
</evidence>
<dbReference type="Proteomes" id="UP001596501">
    <property type="component" value="Unassembled WGS sequence"/>
</dbReference>
<comment type="caution">
    <text evidence="2">The sequence shown here is derived from an EMBL/GenBank/DDBJ whole genome shotgun (WGS) entry which is preliminary data.</text>
</comment>
<name>A0ABW2QW46_9BURK</name>
<protein>
    <submittedName>
        <fullName evidence="2">Uncharacterized protein</fullName>
    </submittedName>
</protein>
<gene>
    <name evidence="2" type="ORF">ACFQPB_23115</name>
</gene>
<feature type="region of interest" description="Disordered" evidence="1">
    <location>
        <begin position="90"/>
        <end position="109"/>
    </location>
</feature>
<organism evidence="2 3">
    <name type="scientific">Hydrogenophaga atypica</name>
    <dbReference type="NCBI Taxonomy" id="249409"/>
    <lineage>
        <taxon>Bacteria</taxon>
        <taxon>Pseudomonadati</taxon>
        <taxon>Pseudomonadota</taxon>
        <taxon>Betaproteobacteria</taxon>
        <taxon>Burkholderiales</taxon>
        <taxon>Comamonadaceae</taxon>
        <taxon>Hydrogenophaga</taxon>
    </lineage>
</organism>
<proteinExistence type="predicted"/>
<sequence length="109" mass="12092">MKGALWYQNKGEIDILTIELPVSHFLVQESQNELLEKYEGQSINLDDGKLTIIHGLAILPEPLRGYLELANHLDKINAIIQSGSNFSLDPFPNRPLKNPLRASASAATI</sequence>
<accession>A0ABW2QW46</accession>
<reference evidence="3" key="1">
    <citation type="journal article" date="2019" name="Int. J. Syst. Evol. Microbiol.">
        <title>The Global Catalogue of Microorganisms (GCM) 10K type strain sequencing project: providing services to taxonomists for standard genome sequencing and annotation.</title>
        <authorList>
            <consortium name="The Broad Institute Genomics Platform"/>
            <consortium name="The Broad Institute Genome Sequencing Center for Infectious Disease"/>
            <person name="Wu L."/>
            <person name="Ma J."/>
        </authorList>
    </citation>
    <scope>NUCLEOTIDE SEQUENCE [LARGE SCALE GENOMIC DNA]</scope>
    <source>
        <strain evidence="3">CGMCC 1.12371</strain>
    </source>
</reference>
<keyword evidence="3" id="KW-1185">Reference proteome</keyword>
<dbReference type="RefSeq" id="WP_382228580.1">
    <property type="nucleotide sequence ID" value="NZ_JBHTCA010000047.1"/>
</dbReference>
<evidence type="ECO:0000256" key="1">
    <source>
        <dbReference type="SAM" id="MobiDB-lite"/>
    </source>
</evidence>
<dbReference type="EMBL" id="JBHTCA010000047">
    <property type="protein sequence ID" value="MFC7411750.1"/>
    <property type="molecule type" value="Genomic_DNA"/>
</dbReference>
<evidence type="ECO:0000313" key="3">
    <source>
        <dbReference type="Proteomes" id="UP001596501"/>
    </source>
</evidence>